<dbReference type="AlphaFoldDB" id="A0A8H4VJI5"/>
<dbReference type="Proteomes" id="UP000521872">
    <property type="component" value="Unassembled WGS sequence"/>
</dbReference>
<evidence type="ECO:0000313" key="3">
    <source>
        <dbReference type="Proteomes" id="UP000521872"/>
    </source>
</evidence>
<gene>
    <name evidence="2" type="ORF">D9613_010559</name>
</gene>
<sequence>MPSSLPQELIVEIIRELIDDNPAAHFHLYDSFNNKKGWDHIRSLTLASRNFRGITLSLWFRQLYLERAADIKDIDRLFPNLKSIWCRHLHCVQHDGHDLQFWDLAGFKRLESVRIAWLRTTITFDRNLEEVVPFRNIESSIKRLDVFKVPFPSPMVLKALILPFVDIVVLRLNLIRTWCGLCNICTKVRLPFPAPKKLLYEGGIGLPLHYVHFLNSFLHLEEITISVPDFGSGRPSPGLSDKVNDNFWMGECDQCMQLMYEDEEFRKDWVAKKLGSIAHNVPFVKPPKLKKVEWNILESSSEEESLFYGSDSDESQYDESE</sequence>
<proteinExistence type="predicted"/>
<protein>
    <submittedName>
        <fullName evidence="2">Uncharacterized protein</fullName>
    </submittedName>
</protein>
<organism evidence="2 3">
    <name type="scientific">Agrocybe pediades</name>
    <dbReference type="NCBI Taxonomy" id="84607"/>
    <lineage>
        <taxon>Eukaryota</taxon>
        <taxon>Fungi</taxon>
        <taxon>Dikarya</taxon>
        <taxon>Basidiomycota</taxon>
        <taxon>Agaricomycotina</taxon>
        <taxon>Agaricomycetes</taxon>
        <taxon>Agaricomycetidae</taxon>
        <taxon>Agaricales</taxon>
        <taxon>Agaricineae</taxon>
        <taxon>Strophariaceae</taxon>
        <taxon>Agrocybe</taxon>
    </lineage>
</organism>
<reference evidence="2 3" key="1">
    <citation type="submission" date="2019-12" db="EMBL/GenBank/DDBJ databases">
        <authorList>
            <person name="Floudas D."/>
            <person name="Bentzer J."/>
            <person name="Ahren D."/>
            <person name="Johansson T."/>
            <person name="Persson P."/>
            <person name="Tunlid A."/>
        </authorList>
    </citation>
    <scope>NUCLEOTIDE SEQUENCE [LARGE SCALE GENOMIC DNA]</scope>
    <source>
        <strain evidence="2 3">CBS 102.39</strain>
    </source>
</reference>
<comment type="caution">
    <text evidence="2">The sequence shown here is derived from an EMBL/GenBank/DDBJ whole genome shotgun (WGS) entry which is preliminary data.</text>
</comment>
<accession>A0A8H4VJI5</accession>
<feature type="region of interest" description="Disordered" evidence="1">
    <location>
        <begin position="300"/>
        <end position="321"/>
    </location>
</feature>
<evidence type="ECO:0000256" key="1">
    <source>
        <dbReference type="SAM" id="MobiDB-lite"/>
    </source>
</evidence>
<evidence type="ECO:0000313" key="2">
    <source>
        <dbReference type="EMBL" id="KAF4610214.1"/>
    </source>
</evidence>
<name>A0A8H4VJI5_9AGAR</name>
<dbReference type="EMBL" id="JAACJL010000059">
    <property type="protein sequence ID" value="KAF4610214.1"/>
    <property type="molecule type" value="Genomic_DNA"/>
</dbReference>
<keyword evidence="3" id="KW-1185">Reference proteome</keyword>